<keyword evidence="2" id="KW-1185">Reference proteome</keyword>
<protein>
    <submittedName>
        <fullName evidence="1">SIR2-like protein</fullName>
    </submittedName>
</protein>
<dbReference type="PIRSF" id="PIRSF014677">
    <property type="entry name" value="UCP014677"/>
    <property type="match status" value="1"/>
</dbReference>
<dbReference type="AlphaFoldDB" id="A0A3N5BCS2"/>
<dbReference type="EMBL" id="RKRF01000007">
    <property type="protein sequence ID" value="RPF55263.1"/>
    <property type="molecule type" value="Genomic_DNA"/>
</dbReference>
<dbReference type="OrthoDB" id="5521101at2"/>
<dbReference type="InterPro" id="IPR011202">
    <property type="entry name" value="UCP014677"/>
</dbReference>
<comment type="caution">
    <text evidence="1">The sequence shown here is derived from an EMBL/GenBank/DDBJ whole genome shotgun (WGS) entry which is preliminary data.</text>
</comment>
<proteinExistence type="predicted"/>
<evidence type="ECO:0000313" key="1">
    <source>
        <dbReference type="EMBL" id="RPF55263.1"/>
    </source>
</evidence>
<organism evidence="1 2">
    <name type="scientific">Aquisalibacillus elongatus</name>
    <dbReference type="NCBI Taxonomy" id="485577"/>
    <lineage>
        <taxon>Bacteria</taxon>
        <taxon>Bacillati</taxon>
        <taxon>Bacillota</taxon>
        <taxon>Bacilli</taxon>
        <taxon>Bacillales</taxon>
        <taxon>Bacillaceae</taxon>
        <taxon>Aquisalibacillus</taxon>
    </lineage>
</organism>
<reference evidence="1 2" key="1">
    <citation type="submission" date="2018-11" db="EMBL/GenBank/DDBJ databases">
        <title>Genomic Encyclopedia of Type Strains, Phase IV (KMG-IV): sequencing the most valuable type-strain genomes for metagenomic binning, comparative biology and taxonomic classification.</title>
        <authorList>
            <person name="Goeker M."/>
        </authorList>
    </citation>
    <scope>NUCLEOTIDE SEQUENCE [LARGE SCALE GENOMIC DNA]</scope>
    <source>
        <strain evidence="1 2">DSM 18090</strain>
    </source>
</reference>
<sequence length="513" mass="59376">MHISEFVKNFTNHPVLFIGTGISLRYLENSFTWDGLLSYISKELKGTNEFYFDLKSKHQKEGSYDFTKIALDLENEFNETLINDRNGKFKDINDKFYENMENGKNISRFKLYISRLLSDYLLKENKTQEVAELKKVRKNIGSVITTNYDSFIEDVFEFNPLIGNEILLSNPYGSVYKIHGCVKDPGKVIITEDDYNVFDERYELIRAQLLSLFIHNPIIFLGYNIGDDNIKGILKTIFTYVDPNTAQAEKIRKNFLLVEYEEGSQNTEVTDHDIDMSGFSTIRINKIKTDNFLEIYENLAGLSLPISAMDIRKVQNVVKEIYTGGNLEVSITEDVDALANSEKVLAIGSLKTIKYDFQTTSELMENYFKIVDESNHQLLKLIDKHRIQRTQYFPIFGFSKIQPELESIRALKEIQKSKISNIFNGKADIAQEHSTIEGIINDSRISQSNKTFAIVIGVFNDRIQLNILEEYLRDYPDKKSTDYRKMLCVYDYKKFADQEERIDLKISDSVVIS</sequence>
<name>A0A3N5BCS2_9BACI</name>
<evidence type="ECO:0000313" key="2">
    <source>
        <dbReference type="Proteomes" id="UP000276443"/>
    </source>
</evidence>
<accession>A0A3N5BCS2</accession>
<gene>
    <name evidence="1" type="ORF">EDC24_0134</name>
</gene>
<dbReference type="Proteomes" id="UP000276443">
    <property type="component" value="Unassembled WGS sequence"/>
</dbReference>
<dbReference type="Pfam" id="PF13289">
    <property type="entry name" value="SIR2_2"/>
    <property type="match status" value="1"/>
</dbReference>
<dbReference type="RefSeq" id="WP_124218945.1">
    <property type="nucleotide sequence ID" value="NZ_RKRF01000007.1"/>
</dbReference>